<dbReference type="EMBL" id="DXDX01000180">
    <property type="protein sequence ID" value="HIY22210.1"/>
    <property type="molecule type" value="Genomic_DNA"/>
</dbReference>
<comment type="caution">
    <text evidence="5">The sequence shown here is derived from an EMBL/GenBank/DDBJ whole genome shotgun (WGS) entry which is preliminary data.</text>
</comment>
<keyword evidence="1" id="KW-0805">Transcription regulation</keyword>
<keyword evidence="3" id="KW-0804">Transcription</keyword>
<dbReference type="PANTHER" id="PTHR30363">
    <property type="entry name" value="HTH-TYPE TRANSCRIPTIONAL REGULATOR SRLR-RELATED"/>
    <property type="match status" value="1"/>
</dbReference>
<evidence type="ECO:0000313" key="5">
    <source>
        <dbReference type="EMBL" id="HIY22210.1"/>
    </source>
</evidence>
<reference evidence="5" key="2">
    <citation type="submission" date="2021-04" db="EMBL/GenBank/DDBJ databases">
        <authorList>
            <person name="Gilroy R."/>
        </authorList>
    </citation>
    <scope>NUCLEOTIDE SEQUENCE</scope>
    <source>
        <strain evidence="5">ChiBcec16_6824</strain>
    </source>
</reference>
<protein>
    <submittedName>
        <fullName evidence="5">DeoR/GlpR family DNA-binding transcription regulator</fullName>
    </submittedName>
</protein>
<dbReference type="Pfam" id="PF08220">
    <property type="entry name" value="HTH_DeoR"/>
    <property type="match status" value="1"/>
</dbReference>
<dbReference type="InterPro" id="IPR001034">
    <property type="entry name" value="DeoR_HTH"/>
</dbReference>
<dbReference type="GO" id="GO:0003700">
    <property type="term" value="F:DNA-binding transcription factor activity"/>
    <property type="evidence" value="ECO:0007669"/>
    <property type="project" value="InterPro"/>
</dbReference>
<dbReference type="PROSITE" id="PS51000">
    <property type="entry name" value="HTH_DEOR_2"/>
    <property type="match status" value="1"/>
</dbReference>
<dbReference type="SMART" id="SM00420">
    <property type="entry name" value="HTH_DEOR"/>
    <property type="match status" value="1"/>
</dbReference>
<reference evidence="5" key="1">
    <citation type="journal article" date="2021" name="PeerJ">
        <title>Extensive microbial diversity within the chicken gut microbiome revealed by metagenomics and culture.</title>
        <authorList>
            <person name="Gilroy R."/>
            <person name="Ravi A."/>
            <person name="Getino M."/>
            <person name="Pursley I."/>
            <person name="Horton D.L."/>
            <person name="Alikhan N.F."/>
            <person name="Baker D."/>
            <person name="Gharbi K."/>
            <person name="Hall N."/>
            <person name="Watson M."/>
            <person name="Adriaenssens E.M."/>
            <person name="Foster-Nyarko E."/>
            <person name="Jarju S."/>
            <person name="Secka A."/>
            <person name="Antonio M."/>
            <person name="Oren A."/>
            <person name="Chaudhuri R.R."/>
            <person name="La Ragione R."/>
            <person name="Hildebrand F."/>
            <person name="Pallen M.J."/>
        </authorList>
    </citation>
    <scope>NUCLEOTIDE SEQUENCE</scope>
    <source>
        <strain evidence="5">ChiBcec16_6824</strain>
    </source>
</reference>
<dbReference type="PRINTS" id="PR00037">
    <property type="entry name" value="HTHLACR"/>
</dbReference>
<dbReference type="SMART" id="SM01134">
    <property type="entry name" value="DeoRC"/>
    <property type="match status" value="1"/>
</dbReference>
<dbReference type="Pfam" id="PF00455">
    <property type="entry name" value="DeoRC"/>
    <property type="match status" value="1"/>
</dbReference>
<dbReference type="Gene3D" id="3.40.50.1360">
    <property type="match status" value="1"/>
</dbReference>
<evidence type="ECO:0000259" key="4">
    <source>
        <dbReference type="PROSITE" id="PS51000"/>
    </source>
</evidence>
<dbReference type="GO" id="GO:0003677">
    <property type="term" value="F:DNA binding"/>
    <property type="evidence" value="ECO:0007669"/>
    <property type="project" value="UniProtKB-KW"/>
</dbReference>
<dbReference type="AlphaFoldDB" id="A0A9D1Y9Y9"/>
<dbReference type="InterPro" id="IPR050313">
    <property type="entry name" value="Carb_Metab_HTH_regulators"/>
</dbReference>
<dbReference type="InterPro" id="IPR014036">
    <property type="entry name" value="DeoR-like_C"/>
</dbReference>
<evidence type="ECO:0000256" key="3">
    <source>
        <dbReference type="ARBA" id="ARBA00023163"/>
    </source>
</evidence>
<dbReference type="SUPFAM" id="SSF46785">
    <property type="entry name" value="Winged helix' DNA-binding domain"/>
    <property type="match status" value="1"/>
</dbReference>
<dbReference type="InterPro" id="IPR036390">
    <property type="entry name" value="WH_DNA-bd_sf"/>
</dbReference>
<dbReference type="InterPro" id="IPR018356">
    <property type="entry name" value="Tscrpt_reg_HTH_DeoR_CS"/>
</dbReference>
<dbReference type="Gene3D" id="1.10.10.10">
    <property type="entry name" value="Winged helix-like DNA-binding domain superfamily/Winged helix DNA-binding domain"/>
    <property type="match status" value="1"/>
</dbReference>
<dbReference type="PANTHER" id="PTHR30363:SF44">
    <property type="entry name" value="AGA OPERON TRANSCRIPTIONAL REPRESSOR-RELATED"/>
    <property type="match status" value="1"/>
</dbReference>
<evidence type="ECO:0000256" key="1">
    <source>
        <dbReference type="ARBA" id="ARBA00023015"/>
    </source>
</evidence>
<feature type="domain" description="HTH deoR-type" evidence="4">
    <location>
        <begin position="10"/>
        <end position="65"/>
    </location>
</feature>
<dbReference type="InterPro" id="IPR037171">
    <property type="entry name" value="NagB/RpiA_transferase-like"/>
</dbReference>
<name>A0A9D1Y9Y9_9FIRM</name>
<accession>A0A9D1Y9Y9</accession>
<keyword evidence="2 5" id="KW-0238">DNA-binding</keyword>
<evidence type="ECO:0000256" key="2">
    <source>
        <dbReference type="ARBA" id="ARBA00023125"/>
    </source>
</evidence>
<proteinExistence type="predicted"/>
<organism evidence="5 6">
    <name type="scientific">Candidatus Flavonifractor merdigallinarum</name>
    <dbReference type="NCBI Taxonomy" id="2838589"/>
    <lineage>
        <taxon>Bacteria</taxon>
        <taxon>Bacillati</taxon>
        <taxon>Bacillota</taxon>
        <taxon>Clostridia</taxon>
        <taxon>Eubacteriales</taxon>
        <taxon>Oscillospiraceae</taxon>
        <taxon>Flavonifractor</taxon>
    </lineage>
</organism>
<dbReference type="Proteomes" id="UP000823868">
    <property type="component" value="Unassembled WGS sequence"/>
</dbReference>
<dbReference type="PROSITE" id="PS00894">
    <property type="entry name" value="HTH_DEOR_1"/>
    <property type="match status" value="1"/>
</dbReference>
<dbReference type="InterPro" id="IPR036388">
    <property type="entry name" value="WH-like_DNA-bd_sf"/>
</dbReference>
<evidence type="ECO:0000313" key="6">
    <source>
        <dbReference type="Proteomes" id="UP000823868"/>
    </source>
</evidence>
<dbReference type="SUPFAM" id="SSF100950">
    <property type="entry name" value="NagB/RpiA/CoA transferase-like"/>
    <property type="match status" value="1"/>
</dbReference>
<gene>
    <name evidence="5" type="ORF">H9841_09975</name>
</gene>
<sequence>MAGIAEKYTFSQRREYICNCLLTQEFIPIAQLTAALEVSEMTVRRDLRRLEGEGHLIRVHGGARRLPPQKRELHQNRRMLENRQAKEQIGAYAARFVEDGDIILLDASTTTRYMVQHLLTRRITVITNQVDVAMGFAGSKTVDVILLGGRLRKSSGSLTGYEVVEQVRRYNADKLFCSSKALDEVHGLTDVTVEEGEVKRAFLQAAAERYLLMDQTKLDTRAFYQVAPIQAIHHLITDPPEAARQEFLDRCRNYHIQVHIGTQENG</sequence>